<evidence type="ECO:0000256" key="2">
    <source>
        <dbReference type="ARBA" id="ARBA00022692"/>
    </source>
</evidence>
<keyword evidence="5" id="KW-0175">Coiled coil</keyword>
<dbReference type="PANTHER" id="PTHR30386">
    <property type="entry name" value="MEMBRANE FUSION SUBUNIT OF EMRAB-TOLC MULTIDRUG EFFLUX PUMP"/>
    <property type="match status" value="1"/>
</dbReference>
<evidence type="ECO:0000256" key="4">
    <source>
        <dbReference type="ARBA" id="ARBA00023136"/>
    </source>
</evidence>
<reference evidence="8 9" key="1">
    <citation type="journal article" date="2011" name="J. Bacteriol.">
        <title>Complete genome sequence of Algoriphagus sp. PR1, bacterial prey of a colony-forming choanoflagellate.</title>
        <authorList>
            <person name="Alegado R.A."/>
            <person name="Ferriera S."/>
            <person name="Nusbaum C."/>
            <person name="Young S.K."/>
            <person name="Zeng Q."/>
            <person name="Imamovic A."/>
            <person name="Fairclough S.R."/>
            <person name="King N."/>
        </authorList>
    </citation>
    <scope>NUCLEOTIDE SEQUENCE [LARGE SCALE GENOMIC DNA]</scope>
    <source>
        <strain evidence="8 9">PR1</strain>
    </source>
</reference>
<name>A3HWV5_9BACT</name>
<keyword evidence="2 6" id="KW-0812">Transmembrane</keyword>
<dbReference type="GO" id="GO:0016020">
    <property type="term" value="C:membrane"/>
    <property type="evidence" value="ECO:0007669"/>
    <property type="project" value="UniProtKB-SubCell"/>
</dbReference>
<dbReference type="EMBL" id="AAXU02000001">
    <property type="protein sequence ID" value="EAZ81078.1"/>
    <property type="molecule type" value="Genomic_DNA"/>
</dbReference>
<dbReference type="PRINTS" id="PR01490">
    <property type="entry name" value="RTXTOXIND"/>
</dbReference>
<evidence type="ECO:0000313" key="9">
    <source>
        <dbReference type="Proteomes" id="UP000003919"/>
    </source>
</evidence>
<keyword evidence="4 6" id="KW-0472">Membrane</keyword>
<protein>
    <recommendedName>
        <fullName evidence="7">AprE-like beta-barrel domain-containing protein</fullName>
    </recommendedName>
</protein>
<accession>A3HWV5</accession>
<evidence type="ECO:0000256" key="5">
    <source>
        <dbReference type="SAM" id="Coils"/>
    </source>
</evidence>
<evidence type="ECO:0000256" key="3">
    <source>
        <dbReference type="ARBA" id="ARBA00022989"/>
    </source>
</evidence>
<feature type="domain" description="AprE-like beta-barrel" evidence="7">
    <location>
        <begin position="280"/>
        <end position="364"/>
    </location>
</feature>
<comment type="caution">
    <text evidence="8">The sequence shown here is derived from an EMBL/GenBank/DDBJ whole genome shotgun (WGS) entry which is preliminary data.</text>
</comment>
<proteinExistence type="predicted"/>
<organism evidence="8 9">
    <name type="scientific">Algoriphagus machipongonensis</name>
    <dbReference type="NCBI Taxonomy" id="388413"/>
    <lineage>
        <taxon>Bacteria</taxon>
        <taxon>Pseudomonadati</taxon>
        <taxon>Bacteroidota</taxon>
        <taxon>Cytophagia</taxon>
        <taxon>Cytophagales</taxon>
        <taxon>Cyclobacteriaceae</taxon>
        <taxon>Algoriphagus</taxon>
    </lineage>
</organism>
<dbReference type="Pfam" id="PF26002">
    <property type="entry name" value="Beta-barrel_AprE"/>
    <property type="match status" value="1"/>
</dbReference>
<evidence type="ECO:0000256" key="1">
    <source>
        <dbReference type="ARBA" id="ARBA00004167"/>
    </source>
</evidence>
<dbReference type="HOGENOM" id="CLU_023976_0_1_10"/>
<dbReference type="AlphaFoldDB" id="A3HWV5"/>
<sequence length="391" mass="44651">MEDKILPSSIIQSTVEIYDSRISVRSSIIYLFLLGFLVAFIISLPLIYVDVAVQTRGTFQSALQRNSLISSVRGRLEKWNLFENQKVQKGDVLAIVRGEEINLEIGGLEERIFLLENFIHDLNKLLNLDMAKSEIELISLRSKNYQASLLEFQSSVNNQIALIQKLERDFDRAELLYESKSIAFAEFDNIDVQFKQAKAELDLVKKQKLNEWEQNLIEHSNEKIRLRNQLEVYSEKLDQYKIIAGTSGTLLNVQNLNKGDFVYPQQRLAEISPDTTIMAITYISPADIAFIRKEQKVSIQVDAYNYNQWGVVEGRVVEVADDLTLLNEKEAGYLVTSKLESPSLHLSTGQTGAIKKGMTFNARFVIARRSLFQLLYDKVDNWINPSLEASN</sequence>
<feature type="transmembrane region" description="Helical" evidence="6">
    <location>
        <begin position="28"/>
        <end position="48"/>
    </location>
</feature>
<evidence type="ECO:0000256" key="6">
    <source>
        <dbReference type="SAM" id="Phobius"/>
    </source>
</evidence>
<dbReference type="Gene3D" id="2.40.30.170">
    <property type="match status" value="1"/>
</dbReference>
<gene>
    <name evidence="8" type="ORF">ALPR1_18618</name>
</gene>
<dbReference type="eggNOG" id="COG0845">
    <property type="taxonomic scope" value="Bacteria"/>
</dbReference>
<keyword evidence="3 6" id="KW-1133">Transmembrane helix</keyword>
<keyword evidence="9" id="KW-1185">Reference proteome</keyword>
<dbReference type="PANTHER" id="PTHR30386:SF26">
    <property type="entry name" value="TRANSPORT PROTEIN COMB"/>
    <property type="match status" value="1"/>
</dbReference>
<feature type="coiled-coil region" evidence="5">
    <location>
        <begin position="209"/>
        <end position="243"/>
    </location>
</feature>
<dbReference type="Proteomes" id="UP000003919">
    <property type="component" value="Chromosome"/>
</dbReference>
<dbReference type="OrthoDB" id="594147at2"/>
<dbReference type="STRING" id="388413.ALPR1_18618"/>
<evidence type="ECO:0000313" key="8">
    <source>
        <dbReference type="EMBL" id="EAZ81078.1"/>
    </source>
</evidence>
<dbReference type="EMBL" id="CM001023">
    <property type="protein sequence ID" value="EAZ81078.1"/>
    <property type="molecule type" value="Genomic_DNA"/>
</dbReference>
<dbReference type="RefSeq" id="WP_008202736.1">
    <property type="nucleotide sequence ID" value="NZ_CM001023.1"/>
</dbReference>
<dbReference type="InterPro" id="IPR050739">
    <property type="entry name" value="MFP"/>
</dbReference>
<evidence type="ECO:0000259" key="7">
    <source>
        <dbReference type="Pfam" id="PF26002"/>
    </source>
</evidence>
<dbReference type="InterPro" id="IPR058982">
    <property type="entry name" value="Beta-barrel_AprE"/>
</dbReference>
<comment type="subcellular location">
    <subcellularLocation>
        <location evidence="1">Membrane</location>
        <topology evidence="1">Single-pass membrane protein</topology>
    </subcellularLocation>
</comment>